<keyword evidence="2 11" id="KW-1003">Cell membrane</keyword>
<feature type="domain" description="G-protein coupled receptors family 1 profile" evidence="12">
    <location>
        <begin position="42"/>
        <end position="291"/>
    </location>
</feature>
<dbReference type="GO" id="GO:0004930">
    <property type="term" value="F:G protein-coupled receptor activity"/>
    <property type="evidence" value="ECO:0007669"/>
    <property type="project" value="UniProtKB-KW"/>
</dbReference>
<dbReference type="InterPro" id="IPR017452">
    <property type="entry name" value="GPCR_Rhodpsn_7TM"/>
</dbReference>
<dbReference type="PRINTS" id="PR00237">
    <property type="entry name" value="GPCRRHODOPSN"/>
</dbReference>
<keyword evidence="5 11" id="KW-1133">Transmembrane helix</keyword>
<feature type="transmembrane region" description="Helical" evidence="11">
    <location>
        <begin position="243"/>
        <end position="262"/>
    </location>
</feature>
<keyword evidence="9 10" id="KW-0807">Transducer</keyword>
<evidence type="ECO:0000256" key="5">
    <source>
        <dbReference type="ARBA" id="ARBA00022989"/>
    </source>
</evidence>
<evidence type="ECO:0000313" key="14">
    <source>
        <dbReference type="Proteomes" id="UP000824782"/>
    </source>
</evidence>
<dbReference type="PROSITE" id="PS50262">
    <property type="entry name" value="G_PROTEIN_RECEP_F1_2"/>
    <property type="match status" value="1"/>
</dbReference>
<evidence type="ECO:0000259" key="12">
    <source>
        <dbReference type="PROSITE" id="PS50262"/>
    </source>
</evidence>
<dbReference type="Gene3D" id="1.20.1070.10">
    <property type="entry name" value="Rhodopsin 7-helix transmembrane proteins"/>
    <property type="match status" value="1"/>
</dbReference>
<feature type="transmembrane region" description="Helical" evidence="11">
    <location>
        <begin position="61"/>
        <end position="79"/>
    </location>
</feature>
<dbReference type="AlphaFoldDB" id="A0AAV7DIR5"/>
<comment type="caution">
    <text evidence="13">The sequence shown here is derived from an EMBL/GenBank/DDBJ whole genome shotgun (WGS) entry which is preliminary data.</text>
</comment>
<evidence type="ECO:0000256" key="6">
    <source>
        <dbReference type="ARBA" id="ARBA00023040"/>
    </source>
</evidence>
<comment type="similarity">
    <text evidence="10">Belongs to the G-protein coupled receptor 1 family.</text>
</comment>
<organism evidence="13 14">
    <name type="scientific">Engystomops pustulosus</name>
    <name type="common">Tungara frog</name>
    <name type="synonym">Physalaemus pustulosus</name>
    <dbReference type="NCBI Taxonomy" id="76066"/>
    <lineage>
        <taxon>Eukaryota</taxon>
        <taxon>Metazoa</taxon>
        <taxon>Chordata</taxon>
        <taxon>Craniata</taxon>
        <taxon>Vertebrata</taxon>
        <taxon>Euteleostomi</taxon>
        <taxon>Amphibia</taxon>
        <taxon>Batrachia</taxon>
        <taxon>Anura</taxon>
        <taxon>Neobatrachia</taxon>
        <taxon>Hyloidea</taxon>
        <taxon>Leptodactylidae</taxon>
        <taxon>Leiuperinae</taxon>
        <taxon>Engystomops</taxon>
    </lineage>
</organism>
<keyword evidence="3 10" id="KW-0812">Transmembrane</keyword>
<evidence type="ECO:0000256" key="7">
    <source>
        <dbReference type="ARBA" id="ARBA00023136"/>
    </source>
</evidence>
<gene>
    <name evidence="13" type="ORF">GDO81_001941</name>
</gene>
<dbReference type="Pfam" id="PF13853">
    <property type="entry name" value="7tm_4"/>
    <property type="match status" value="1"/>
</dbReference>
<evidence type="ECO:0000256" key="9">
    <source>
        <dbReference type="ARBA" id="ARBA00023224"/>
    </source>
</evidence>
<dbReference type="InterPro" id="IPR000276">
    <property type="entry name" value="GPCR_Rhodpsn"/>
</dbReference>
<keyword evidence="8 10" id="KW-0675">Receptor</keyword>
<keyword evidence="4 11" id="KW-0552">Olfaction</keyword>
<dbReference type="PROSITE" id="PS00237">
    <property type="entry name" value="G_PROTEIN_RECEP_F1_1"/>
    <property type="match status" value="1"/>
</dbReference>
<dbReference type="InterPro" id="IPR050516">
    <property type="entry name" value="Olfactory_GPCR"/>
</dbReference>
<feature type="transmembrane region" description="Helical" evidence="11">
    <location>
        <begin position="27"/>
        <end position="49"/>
    </location>
</feature>
<reference evidence="13" key="1">
    <citation type="thesis" date="2020" institute="ProQuest LLC" country="789 East Eisenhower Parkway, Ann Arbor, MI, USA">
        <title>Comparative Genomics and Chromosome Evolution.</title>
        <authorList>
            <person name="Mudd A.B."/>
        </authorList>
    </citation>
    <scope>NUCLEOTIDE SEQUENCE</scope>
    <source>
        <strain evidence="13">237g6f4</strain>
        <tissue evidence="13">Blood</tissue>
    </source>
</reference>
<evidence type="ECO:0000313" key="13">
    <source>
        <dbReference type="EMBL" id="KAG8596506.1"/>
    </source>
</evidence>
<evidence type="ECO:0000256" key="11">
    <source>
        <dbReference type="RuleBase" id="RU363047"/>
    </source>
</evidence>
<accession>A0AAV7DIR5</accession>
<dbReference type="SUPFAM" id="SSF81321">
    <property type="entry name" value="Family A G protein-coupled receptor-like"/>
    <property type="match status" value="1"/>
</dbReference>
<keyword evidence="11" id="KW-0716">Sensory transduction</keyword>
<name>A0AAV7DIR5_ENGPU</name>
<feature type="transmembrane region" description="Helical" evidence="11">
    <location>
        <begin position="274"/>
        <end position="293"/>
    </location>
</feature>
<dbReference type="EMBL" id="WNYA01000001">
    <property type="protein sequence ID" value="KAG8596506.1"/>
    <property type="molecule type" value="Genomic_DNA"/>
</dbReference>
<feature type="transmembrane region" description="Helical" evidence="11">
    <location>
        <begin position="99"/>
        <end position="121"/>
    </location>
</feature>
<dbReference type="FunFam" id="1.20.1070.10:FF:000015">
    <property type="entry name" value="Olfactory receptor"/>
    <property type="match status" value="1"/>
</dbReference>
<comment type="subcellular location">
    <subcellularLocation>
        <location evidence="1 11">Cell membrane</location>
        <topology evidence="1 11">Multi-pass membrane protein</topology>
    </subcellularLocation>
</comment>
<evidence type="ECO:0000256" key="10">
    <source>
        <dbReference type="RuleBase" id="RU000688"/>
    </source>
</evidence>
<dbReference type="GO" id="GO:0005886">
    <property type="term" value="C:plasma membrane"/>
    <property type="evidence" value="ECO:0007669"/>
    <property type="project" value="UniProtKB-SubCell"/>
</dbReference>
<sequence>MWKKENVTFTEGFVLLGLVKTQLLQKVFFGLFFIIYSMTILGNLVIILVIRSDSALHKPMYYFICNLSILEIIYTTTITPNTLRNFLTEDRSISFVGCFTQMFFFIGLGSSECVLLSVMAYDRYIAICHPLLYSKYMNSFCCFQLVLLSYFLGSLNSLLHTVLAAVLPYCREHQVAHFFCDHPALLKLSCRDTFPNELVILLVGGFVVIGGLMLTIVSYICILRTVLNIQSNAARPKAFSTCGSHLLVVTLYFGTIISTYMHPGFSSSTKLNRVLSIMYGVLTPLINPIIYSFRNADFINGIQKTLIMIKH</sequence>
<dbReference type="PRINTS" id="PR00245">
    <property type="entry name" value="OLFACTORYR"/>
</dbReference>
<dbReference type="PANTHER" id="PTHR26452">
    <property type="entry name" value="OLFACTORY RECEPTOR"/>
    <property type="match status" value="1"/>
</dbReference>
<feature type="transmembrane region" description="Helical" evidence="11">
    <location>
        <begin position="198"/>
        <end position="222"/>
    </location>
</feature>
<dbReference type="InterPro" id="IPR000725">
    <property type="entry name" value="Olfact_rcpt"/>
</dbReference>
<keyword evidence="14" id="KW-1185">Reference proteome</keyword>
<evidence type="ECO:0000256" key="1">
    <source>
        <dbReference type="ARBA" id="ARBA00004651"/>
    </source>
</evidence>
<evidence type="ECO:0000256" key="3">
    <source>
        <dbReference type="ARBA" id="ARBA00022692"/>
    </source>
</evidence>
<dbReference type="GO" id="GO:0004984">
    <property type="term" value="F:olfactory receptor activity"/>
    <property type="evidence" value="ECO:0007669"/>
    <property type="project" value="InterPro"/>
</dbReference>
<keyword evidence="7 11" id="KW-0472">Membrane</keyword>
<proteinExistence type="inferred from homology"/>
<evidence type="ECO:0000256" key="8">
    <source>
        <dbReference type="ARBA" id="ARBA00023170"/>
    </source>
</evidence>
<dbReference type="CDD" id="cd13954">
    <property type="entry name" value="7tmA_OR"/>
    <property type="match status" value="1"/>
</dbReference>
<keyword evidence="6 10" id="KW-0297">G-protein coupled receptor</keyword>
<protein>
    <recommendedName>
        <fullName evidence="11">Olfactory receptor</fullName>
    </recommendedName>
</protein>
<evidence type="ECO:0000256" key="2">
    <source>
        <dbReference type="ARBA" id="ARBA00022475"/>
    </source>
</evidence>
<evidence type="ECO:0000256" key="4">
    <source>
        <dbReference type="ARBA" id="ARBA00022725"/>
    </source>
</evidence>
<dbReference type="Proteomes" id="UP000824782">
    <property type="component" value="Unassembled WGS sequence"/>
</dbReference>